<dbReference type="InterPro" id="IPR024975">
    <property type="entry name" value="NOV_C"/>
</dbReference>
<evidence type="ECO:0000313" key="2">
    <source>
        <dbReference type="EMBL" id="ARE27397.1"/>
    </source>
</evidence>
<dbReference type="Proteomes" id="UP000191806">
    <property type="component" value="Plasmid pJM1C"/>
</dbReference>
<dbReference type="EMBL" id="CP016748">
    <property type="protein sequence ID" value="ARE27397.1"/>
    <property type="molecule type" value="Genomic_DNA"/>
</dbReference>
<organism evidence="2 3">
    <name type="scientific">Lactococcus lactis subsp. cremoris</name>
    <name type="common">Streptococcus cremoris</name>
    <dbReference type="NCBI Taxonomy" id="1359"/>
    <lineage>
        <taxon>Bacteria</taxon>
        <taxon>Bacillati</taxon>
        <taxon>Bacillota</taxon>
        <taxon>Bacilli</taxon>
        <taxon>Lactobacillales</taxon>
        <taxon>Streptococcaceae</taxon>
        <taxon>Lactococcus</taxon>
    </lineage>
</organism>
<evidence type="ECO:0000313" key="3">
    <source>
        <dbReference type="Proteomes" id="UP000191806"/>
    </source>
</evidence>
<proteinExistence type="predicted"/>
<name>A0A1V0PDQ9_LACLC</name>
<geneLocation type="plasmid" evidence="3">
    <name>pjm1b</name>
</geneLocation>
<evidence type="ECO:0000259" key="1">
    <source>
        <dbReference type="Pfam" id="PF13020"/>
    </source>
</evidence>
<dbReference type="RefSeq" id="WP_063282456.1">
    <property type="nucleotide sequence ID" value="NZ_CP016745.2"/>
</dbReference>
<accession>A0A1V0PDQ9</accession>
<feature type="domain" description="Protein NO VEIN C-terminal" evidence="1">
    <location>
        <begin position="228"/>
        <end position="317"/>
    </location>
</feature>
<protein>
    <submittedName>
        <fullName evidence="2">DUF3883 domain-containing protein</fullName>
    </submittedName>
</protein>
<dbReference type="AlphaFoldDB" id="A0A1V0PDQ9"/>
<keyword evidence="2" id="KW-0614">Plasmid</keyword>
<dbReference type="Pfam" id="PF13020">
    <property type="entry name" value="NOV_C"/>
    <property type="match status" value="1"/>
</dbReference>
<gene>
    <name evidence="2" type="ORF">LLJM1_05270</name>
</gene>
<sequence>MVTYTDLLPKPTENQQAFILDHGKTEDDGQLKYADDAKSYGWNMRQYGKLKAGAVVLNRHPGKITKDRKWEIYGGGYVESVSDEDENGNVTAVITHAFTIEPPIKQGDSFIENFDWNTPNKKKRKKPNSWAYFWDQYGMNEISYTDFVGLIENRHLSPIDDTQSLPVEKDLTNAEVEEIEEASSKGFTVLVDEVGPNRPNGTQKRKFTGRHTDWERVNKAKQKTGALGEEIVLDFLIQKAEKNKTKLPEHVSKTEGDGHGYDIRAFDQSGNEIHIEVKASKTNFSDGFEMSANEVASSLEDTPYKIYFVHDLDVTSKVCKIKIYDGPFTEENFMMVPTNYKIFKK</sequence>
<reference evidence="2 3" key="1">
    <citation type="journal article" date="2017" name="BMC Genomics">
        <title>Comparative and functional genomics of the Lactococcus lactis taxon; insights into evolution and niche adaptation.</title>
        <authorList>
            <person name="Kelleher P."/>
            <person name="Bottacini F."/>
            <person name="Mahony J."/>
            <person name="Kilcawley K.N."/>
            <person name="van Sinderen D."/>
        </authorList>
    </citation>
    <scope>NUCLEOTIDE SEQUENCE [LARGE SCALE GENOMIC DNA]</scope>
    <source>
        <strain evidence="2 3">JM1</strain>
        <plasmid evidence="3">pjm1b</plasmid>
    </source>
</reference>